<feature type="compositionally biased region" description="Polar residues" evidence="1">
    <location>
        <begin position="87"/>
        <end position="98"/>
    </location>
</feature>
<gene>
    <name evidence="2" type="ORF">RHS03_06729</name>
</gene>
<protein>
    <submittedName>
        <fullName evidence="2">Uncharacterized protein</fullName>
    </submittedName>
</protein>
<dbReference type="OrthoDB" id="3239619at2759"/>
<feature type="region of interest" description="Disordered" evidence="1">
    <location>
        <begin position="85"/>
        <end position="119"/>
    </location>
</feature>
<accession>A0A8H7HQ09</accession>
<dbReference type="EMBL" id="JACYCD010000236">
    <property type="protein sequence ID" value="KAF8700022.1"/>
    <property type="molecule type" value="Genomic_DNA"/>
</dbReference>
<proteinExistence type="predicted"/>
<organism evidence="2 3">
    <name type="scientific">Rhizoctonia solani</name>
    <dbReference type="NCBI Taxonomy" id="456999"/>
    <lineage>
        <taxon>Eukaryota</taxon>
        <taxon>Fungi</taxon>
        <taxon>Dikarya</taxon>
        <taxon>Basidiomycota</taxon>
        <taxon>Agaricomycotina</taxon>
        <taxon>Agaricomycetes</taxon>
        <taxon>Cantharellales</taxon>
        <taxon>Ceratobasidiaceae</taxon>
        <taxon>Rhizoctonia</taxon>
    </lineage>
</organism>
<reference evidence="2" key="1">
    <citation type="submission" date="2020-09" db="EMBL/GenBank/DDBJ databases">
        <title>Comparative genome analyses of four rice-infecting Rhizoctonia solani isolates reveal extensive enrichment of homogalacturonan modification genes.</title>
        <authorList>
            <person name="Lee D.-Y."/>
            <person name="Jeon J."/>
            <person name="Kim K.-T."/>
            <person name="Cheong K."/>
            <person name="Song H."/>
            <person name="Choi G."/>
            <person name="Ko J."/>
            <person name="Opiyo S.O."/>
            <person name="Zuo S."/>
            <person name="Madhav S."/>
            <person name="Lee Y.-H."/>
            <person name="Wang G.-L."/>
        </authorList>
    </citation>
    <scope>NUCLEOTIDE SEQUENCE</scope>
    <source>
        <strain evidence="2">AG1-IA WGL</strain>
    </source>
</reference>
<evidence type="ECO:0000313" key="3">
    <source>
        <dbReference type="Proteomes" id="UP000602905"/>
    </source>
</evidence>
<evidence type="ECO:0000313" key="2">
    <source>
        <dbReference type="EMBL" id="KAF8700022.1"/>
    </source>
</evidence>
<feature type="region of interest" description="Disordered" evidence="1">
    <location>
        <begin position="19"/>
        <end position="53"/>
    </location>
</feature>
<sequence>MGAVAPVRCLDKSSNEALWEETPHVERSEENDWNKSHIPQPPSHASHNTGNHSVLGRATGSLFRLFSMAQKMRCKGTYHKVSRETHLASTARESSTHTLEAKAPQYRPSATNGPAHLSPISHQERDLRTGTSADKLNAFAPSSNAAHEPSALFIGETLQFANAFFSPMQPLEIWGTPIMAEDNAELPSTRWIRRHTCIRPGNIVQMPSASDKGAMYLLSYQSEQGKRYEVDPSVENNRPQKLFVTWAGGNSQQPTQHSRA</sequence>
<feature type="compositionally biased region" description="Polar residues" evidence="1">
    <location>
        <begin position="43"/>
        <end position="52"/>
    </location>
</feature>
<dbReference type="AlphaFoldDB" id="A0A8H7HQ09"/>
<feature type="non-terminal residue" evidence="2">
    <location>
        <position position="1"/>
    </location>
</feature>
<name>A0A8H7HQ09_9AGAM</name>
<dbReference type="Proteomes" id="UP000602905">
    <property type="component" value="Unassembled WGS sequence"/>
</dbReference>
<comment type="caution">
    <text evidence="2">The sequence shown here is derived from an EMBL/GenBank/DDBJ whole genome shotgun (WGS) entry which is preliminary data.</text>
</comment>
<feature type="compositionally biased region" description="Basic and acidic residues" evidence="1">
    <location>
        <begin position="21"/>
        <end position="35"/>
    </location>
</feature>
<evidence type="ECO:0000256" key="1">
    <source>
        <dbReference type="SAM" id="MobiDB-lite"/>
    </source>
</evidence>